<keyword evidence="2" id="KW-1185">Reference proteome</keyword>
<reference evidence="1 2" key="1">
    <citation type="submission" date="2022-10" db="EMBL/GenBank/DDBJ databases">
        <authorList>
            <person name="Xie J."/>
            <person name="Shen N."/>
        </authorList>
    </citation>
    <scope>NUCLEOTIDE SEQUENCE [LARGE SCALE GENOMIC DNA]</scope>
    <source>
        <strain evidence="1 2">DSM 41681</strain>
    </source>
</reference>
<dbReference type="EMBL" id="JAOZYB010000357">
    <property type="protein sequence ID" value="MEB3966349.1"/>
    <property type="molecule type" value="Genomic_DNA"/>
</dbReference>
<sequence length="187" mass="20896">MTASPDARPTASAGEQLTAWLISLVRSREVGKLADLRRPHAETEARIMAGWVDPANRETLELVAFLFAVYHRGSSRPSYGSGSLGTALRRIGSGDHRGPADPGAARLMERIAASRRLPVRHLQHAVARLRSCEQKPPAWSQLTDDLIRWNDRRSRIRYGWAVDFYEPARQSSRRAFTPPTDAEDDAQ</sequence>
<dbReference type="InterPro" id="IPR013382">
    <property type="entry name" value="CRISPR-assoc_prot_Cse2"/>
</dbReference>
<dbReference type="Gene3D" id="1.10.520.40">
    <property type="entry name" value="CRISPR-associated protein Cse2"/>
    <property type="match status" value="1"/>
</dbReference>
<evidence type="ECO:0000313" key="1">
    <source>
        <dbReference type="EMBL" id="MEB3966349.1"/>
    </source>
</evidence>
<organism evidence="1 2">
    <name type="scientific">Streptomyces kunmingensis</name>
    <dbReference type="NCBI Taxonomy" id="68225"/>
    <lineage>
        <taxon>Bacteria</taxon>
        <taxon>Bacillati</taxon>
        <taxon>Actinomycetota</taxon>
        <taxon>Actinomycetes</taxon>
        <taxon>Kitasatosporales</taxon>
        <taxon>Streptomycetaceae</taxon>
        <taxon>Streptomyces</taxon>
    </lineage>
</organism>
<dbReference type="InterPro" id="IPR038287">
    <property type="entry name" value="Cse2_sf"/>
</dbReference>
<evidence type="ECO:0000313" key="2">
    <source>
        <dbReference type="Proteomes" id="UP001352223"/>
    </source>
</evidence>
<name>A0ABU6CPI4_9ACTN</name>
<comment type="caution">
    <text evidence="1">The sequence shown here is derived from an EMBL/GenBank/DDBJ whole genome shotgun (WGS) entry which is preliminary data.</text>
</comment>
<dbReference type="NCBIfam" id="TIGR02548">
    <property type="entry name" value="casB_cse2"/>
    <property type="match status" value="1"/>
</dbReference>
<proteinExistence type="predicted"/>
<gene>
    <name evidence="1" type="ORF">OKJ48_39905</name>
</gene>
<dbReference type="RefSeq" id="WP_324775546.1">
    <property type="nucleotide sequence ID" value="NZ_BAAATS010000051.1"/>
</dbReference>
<dbReference type="Pfam" id="PF09485">
    <property type="entry name" value="CRISPR_Cse2"/>
    <property type="match status" value="1"/>
</dbReference>
<dbReference type="Proteomes" id="UP001352223">
    <property type="component" value="Unassembled WGS sequence"/>
</dbReference>
<accession>A0ABU6CPI4</accession>
<protein>
    <submittedName>
        <fullName evidence="1">Type I-E CRISPR-associated protein Cse2/CasB</fullName>
    </submittedName>
</protein>